<dbReference type="PANTHER" id="PTHR43527">
    <property type="entry name" value="4-DIPHOSPHOCYTIDYL-2-C-METHYL-D-ERYTHRITOL KINASE, CHLOROPLASTIC"/>
    <property type="match status" value="1"/>
</dbReference>
<dbReference type="InterPro" id="IPR006204">
    <property type="entry name" value="GHMP_kinase_N_dom"/>
</dbReference>
<evidence type="ECO:0000256" key="1">
    <source>
        <dbReference type="ARBA" id="ARBA00022679"/>
    </source>
</evidence>
<dbReference type="PIRSF" id="PIRSF033887">
    <property type="entry name" value="PduX"/>
    <property type="match status" value="1"/>
</dbReference>
<keyword evidence="1" id="KW-0808">Transferase</keyword>
<dbReference type="GO" id="GO:0016301">
    <property type="term" value="F:kinase activity"/>
    <property type="evidence" value="ECO:0007669"/>
    <property type="project" value="UniProtKB-KW"/>
</dbReference>
<dbReference type="EMBL" id="CP017269">
    <property type="protein sequence ID" value="AOT72381.1"/>
    <property type="molecule type" value="Genomic_DNA"/>
</dbReference>
<dbReference type="Pfam" id="PF08544">
    <property type="entry name" value="GHMP_kinases_C"/>
    <property type="match status" value="1"/>
</dbReference>
<organism evidence="7 8">
    <name type="scientific">Geosporobacter ferrireducens</name>
    <dbReference type="NCBI Taxonomy" id="1424294"/>
    <lineage>
        <taxon>Bacteria</taxon>
        <taxon>Bacillati</taxon>
        <taxon>Bacillota</taxon>
        <taxon>Clostridia</taxon>
        <taxon>Peptostreptococcales</taxon>
        <taxon>Thermotaleaceae</taxon>
        <taxon>Geosporobacter</taxon>
    </lineage>
</organism>
<keyword evidence="8" id="KW-1185">Reference proteome</keyword>
<proteinExistence type="predicted"/>
<evidence type="ECO:0000313" key="8">
    <source>
        <dbReference type="Proteomes" id="UP000095743"/>
    </source>
</evidence>
<dbReference type="OrthoDB" id="4548147at2"/>
<evidence type="ECO:0000313" key="7">
    <source>
        <dbReference type="EMBL" id="AOT72381.1"/>
    </source>
</evidence>
<name>A0A1D8GN86_9FIRM</name>
<reference evidence="7 8" key="1">
    <citation type="submission" date="2016-09" db="EMBL/GenBank/DDBJ databases">
        <title>Genomic analysis reveals versatility of anaerobic energy metabolism of Geosporobacter ferrireducens IRF9 of phylum Firmicutes.</title>
        <authorList>
            <person name="Kim S.-J."/>
        </authorList>
    </citation>
    <scope>NUCLEOTIDE SEQUENCE [LARGE SCALE GENOMIC DNA]</scope>
    <source>
        <strain evidence="7 8">IRF9</strain>
    </source>
</reference>
<dbReference type="InterPro" id="IPR012363">
    <property type="entry name" value="PduX"/>
</dbReference>
<dbReference type="InterPro" id="IPR014721">
    <property type="entry name" value="Ribsml_uS5_D2-typ_fold_subgr"/>
</dbReference>
<dbReference type="InterPro" id="IPR013750">
    <property type="entry name" value="GHMP_kinase_C_dom"/>
</dbReference>
<sequence length="294" mass="32503">MKIKAICPASCGELLQGVIGTSEKLISYPVDMYAAVTIEESKNPIRPINRKKAVEGMYKTLEHFGMPRCIGDTFSVEVVSQIPVAKGMASSTADIAASIMATATLLGKEINNDELGKLCVAIEPTDSTIFPTLTLFDHLKGIRIESYDWIPRLNVLVLESEKILDTQDFRKNDYTRERLENQNKVEEAYRIFQESCSVKDITGLGKAATLSSLTNQSILPKDKLEEIIDSVLALGCYGVNVAHSGTVIGILYDKEVVDVEVVKRRFSSMGVFDSYHRNFITRIVEGGAKIIESK</sequence>
<dbReference type="PANTHER" id="PTHR43527:SF1">
    <property type="entry name" value="L-THREONINE KINASE"/>
    <property type="match status" value="1"/>
</dbReference>
<dbReference type="AlphaFoldDB" id="A0A1D8GN86"/>
<dbReference type="InterPro" id="IPR020568">
    <property type="entry name" value="Ribosomal_Su5_D2-typ_SF"/>
</dbReference>
<dbReference type="KEGG" id="gfe:Gferi_24220"/>
<dbReference type="GO" id="GO:0005524">
    <property type="term" value="F:ATP binding"/>
    <property type="evidence" value="ECO:0007669"/>
    <property type="project" value="UniProtKB-KW"/>
</dbReference>
<evidence type="ECO:0008006" key="9">
    <source>
        <dbReference type="Google" id="ProtNLM"/>
    </source>
</evidence>
<dbReference type="SUPFAM" id="SSF54211">
    <property type="entry name" value="Ribosomal protein S5 domain 2-like"/>
    <property type="match status" value="1"/>
</dbReference>
<dbReference type="RefSeq" id="WP_069980690.1">
    <property type="nucleotide sequence ID" value="NZ_CP017269.1"/>
</dbReference>
<keyword evidence="2" id="KW-0547">Nucleotide-binding</keyword>
<dbReference type="Proteomes" id="UP000095743">
    <property type="component" value="Chromosome"/>
</dbReference>
<keyword evidence="4" id="KW-0067">ATP-binding</keyword>
<evidence type="ECO:0000259" key="5">
    <source>
        <dbReference type="Pfam" id="PF00288"/>
    </source>
</evidence>
<evidence type="ECO:0000259" key="6">
    <source>
        <dbReference type="Pfam" id="PF08544"/>
    </source>
</evidence>
<protein>
    <recommendedName>
        <fullName evidence="9">GHMP kinase</fullName>
    </recommendedName>
</protein>
<evidence type="ECO:0000256" key="4">
    <source>
        <dbReference type="ARBA" id="ARBA00022840"/>
    </source>
</evidence>
<accession>A0A1D8GN86</accession>
<evidence type="ECO:0000256" key="3">
    <source>
        <dbReference type="ARBA" id="ARBA00022777"/>
    </source>
</evidence>
<gene>
    <name evidence="7" type="ORF">Gferi_24220</name>
</gene>
<evidence type="ECO:0000256" key="2">
    <source>
        <dbReference type="ARBA" id="ARBA00022741"/>
    </source>
</evidence>
<feature type="domain" description="GHMP kinase N-terminal" evidence="5">
    <location>
        <begin position="57"/>
        <end position="123"/>
    </location>
</feature>
<dbReference type="STRING" id="1424294.Gferi_24220"/>
<dbReference type="Pfam" id="PF00288">
    <property type="entry name" value="GHMP_kinases_N"/>
    <property type="match status" value="1"/>
</dbReference>
<feature type="domain" description="GHMP kinase C-terminal" evidence="6">
    <location>
        <begin position="198"/>
        <end position="255"/>
    </location>
</feature>
<dbReference type="Gene3D" id="3.30.230.10">
    <property type="match status" value="1"/>
</dbReference>
<keyword evidence="3" id="KW-0418">Kinase</keyword>